<dbReference type="AlphaFoldDB" id="C8W1W8"/>
<dbReference type="OrthoDB" id="1807760at2"/>
<gene>
    <name evidence="1" type="ordered locus">Dtox_2824</name>
</gene>
<protein>
    <submittedName>
        <fullName evidence="1">Uncharacterized protein</fullName>
    </submittedName>
</protein>
<dbReference type="KEGG" id="dae:Dtox_2824"/>
<name>C8W1W8_DESAS</name>
<keyword evidence="2" id="KW-1185">Reference proteome</keyword>
<accession>C8W1W8</accession>
<evidence type="ECO:0000313" key="2">
    <source>
        <dbReference type="Proteomes" id="UP000002217"/>
    </source>
</evidence>
<sequence length="115" mass="13335">MENKLAEMITNEHKGMLEFSCTEAAVLDEAVKEAPVFYKLLGEARFRLVRNNKFELVFVHLTEDWMRHAKINLKEINFTDGIDIKVSWNEAENFLSVKGKHDAEYTTVKAVQMDN</sequence>
<evidence type="ECO:0000313" key="1">
    <source>
        <dbReference type="EMBL" id="ACV63589.1"/>
    </source>
</evidence>
<reference evidence="1 2" key="1">
    <citation type="journal article" date="2009" name="Stand. Genomic Sci.">
        <title>Complete genome sequence of Desulfotomaculum acetoxidans type strain (5575).</title>
        <authorList>
            <person name="Spring S."/>
            <person name="Lapidus A."/>
            <person name="Schroder M."/>
            <person name="Gleim D."/>
            <person name="Sims D."/>
            <person name="Meincke L."/>
            <person name="Glavina Del Rio T."/>
            <person name="Tice H."/>
            <person name="Copeland A."/>
            <person name="Cheng J.F."/>
            <person name="Lucas S."/>
            <person name="Chen F."/>
            <person name="Nolan M."/>
            <person name="Bruce D."/>
            <person name="Goodwin L."/>
            <person name="Pitluck S."/>
            <person name="Ivanova N."/>
            <person name="Mavromatis K."/>
            <person name="Mikhailova N."/>
            <person name="Pati A."/>
            <person name="Chen A."/>
            <person name="Palaniappan K."/>
            <person name="Land M."/>
            <person name="Hauser L."/>
            <person name="Chang Y.J."/>
            <person name="Jeffries C.D."/>
            <person name="Chain P."/>
            <person name="Saunders E."/>
            <person name="Brettin T."/>
            <person name="Detter J.C."/>
            <person name="Goker M."/>
            <person name="Bristow J."/>
            <person name="Eisen J.A."/>
            <person name="Markowitz V."/>
            <person name="Hugenholtz P."/>
            <person name="Kyrpides N.C."/>
            <person name="Klenk H.P."/>
            <person name="Han C."/>
        </authorList>
    </citation>
    <scope>NUCLEOTIDE SEQUENCE [LARGE SCALE GENOMIC DNA]</scope>
    <source>
        <strain evidence="2">ATCC 49208 / DSM 771 / VKM B-1644</strain>
    </source>
</reference>
<organism evidence="1 2">
    <name type="scientific">Desulfofarcimen acetoxidans (strain ATCC 49208 / DSM 771 / KCTC 5769 / VKM B-1644 / 5575)</name>
    <name type="common">Desulfotomaculum acetoxidans</name>
    <dbReference type="NCBI Taxonomy" id="485916"/>
    <lineage>
        <taxon>Bacteria</taxon>
        <taxon>Bacillati</taxon>
        <taxon>Bacillota</taxon>
        <taxon>Clostridia</taxon>
        <taxon>Eubacteriales</taxon>
        <taxon>Peptococcaceae</taxon>
        <taxon>Desulfofarcimen</taxon>
    </lineage>
</organism>
<proteinExistence type="predicted"/>
<dbReference type="EMBL" id="CP001720">
    <property type="protein sequence ID" value="ACV63589.1"/>
    <property type="molecule type" value="Genomic_DNA"/>
</dbReference>
<dbReference type="HOGENOM" id="CLU_2092885_0_0_9"/>
<dbReference type="Proteomes" id="UP000002217">
    <property type="component" value="Chromosome"/>
</dbReference>